<comment type="similarity">
    <text evidence="2 11 12">Belongs to the class-I aminoacyl-tRNA synthetase family.</text>
</comment>
<evidence type="ECO:0000256" key="9">
    <source>
        <dbReference type="ARBA" id="ARBA00023146"/>
    </source>
</evidence>
<feature type="domain" description="Arginyl tRNA synthetase N-terminal" evidence="14">
    <location>
        <begin position="3"/>
        <end position="77"/>
    </location>
</feature>
<reference evidence="15 16" key="1">
    <citation type="submission" date="2017-04" db="EMBL/GenBank/DDBJ databases">
        <title>Complete genome sequence of the Campylobacter cuniculorum type strain LMG24588.</title>
        <authorList>
            <person name="Miller W.G."/>
            <person name="Yee E."/>
            <person name="Revez J."/>
            <person name="Bono J.L."/>
            <person name="Rossi M."/>
        </authorList>
    </citation>
    <scope>NUCLEOTIDE SEQUENCE [LARGE SCALE GENOMIC DNA]</scope>
    <source>
        <strain evidence="15 16">LMG 24588</strain>
    </source>
</reference>
<dbReference type="PANTHER" id="PTHR11956:SF5">
    <property type="entry name" value="ARGININE--TRNA LIGASE, CYTOPLASMIC"/>
    <property type="match status" value="1"/>
</dbReference>
<keyword evidence="9 11" id="KW-0030">Aminoacyl-tRNA synthetase</keyword>
<protein>
    <recommendedName>
        <fullName evidence="11">Arginine--tRNA ligase</fullName>
        <ecNumber evidence="11">6.1.1.19</ecNumber>
    </recommendedName>
    <alternativeName>
        <fullName evidence="11">Arginyl-tRNA synthetase</fullName>
        <shortName evidence="11">ArgRS</shortName>
    </alternativeName>
</protein>
<dbReference type="InterPro" id="IPR035684">
    <property type="entry name" value="ArgRS_core"/>
</dbReference>
<proteinExistence type="inferred from homology"/>
<keyword evidence="7 11" id="KW-0067">ATP-binding</keyword>
<evidence type="ECO:0000256" key="7">
    <source>
        <dbReference type="ARBA" id="ARBA00022840"/>
    </source>
</evidence>
<keyword evidence="4 11" id="KW-0963">Cytoplasm</keyword>
<dbReference type="FunFam" id="3.40.50.620:FF:000062">
    <property type="entry name" value="Arginine--tRNA ligase"/>
    <property type="match status" value="1"/>
</dbReference>
<feature type="short sequence motif" description="'HIGH' region" evidence="11">
    <location>
        <begin position="113"/>
        <end position="123"/>
    </location>
</feature>
<evidence type="ECO:0000256" key="4">
    <source>
        <dbReference type="ARBA" id="ARBA00022490"/>
    </source>
</evidence>
<dbReference type="InterPro" id="IPR001412">
    <property type="entry name" value="aa-tRNA-synth_I_CS"/>
</dbReference>
<evidence type="ECO:0000256" key="3">
    <source>
        <dbReference type="ARBA" id="ARBA00011245"/>
    </source>
</evidence>
<dbReference type="SUPFAM" id="SSF47323">
    <property type="entry name" value="Anticodon-binding domain of a subclass of class I aminoacyl-tRNA synthetases"/>
    <property type="match status" value="1"/>
</dbReference>
<evidence type="ECO:0000256" key="11">
    <source>
        <dbReference type="HAMAP-Rule" id="MF_00123"/>
    </source>
</evidence>
<gene>
    <name evidence="11 15" type="primary">argS</name>
    <name evidence="15" type="ORF">CCUN_1505</name>
</gene>
<feature type="domain" description="DALR anticodon binding" evidence="13">
    <location>
        <begin position="414"/>
        <end position="528"/>
    </location>
</feature>
<accession>A0A1W6BYH8</accession>
<evidence type="ECO:0000259" key="14">
    <source>
        <dbReference type="SMART" id="SM01016"/>
    </source>
</evidence>
<evidence type="ECO:0000313" key="15">
    <source>
        <dbReference type="EMBL" id="ARJ57090.1"/>
    </source>
</evidence>
<dbReference type="GO" id="GO:0005524">
    <property type="term" value="F:ATP binding"/>
    <property type="evidence" value="ECO:0007669"/>
    <property type="project" value="UniProtKB-UniRule"/>
</dbReference>
<dbReference type="Proteomes" id="UP000192902">
    <property type="component" value="Chromosome"/>
</dbReference>
<dbReference type="OrthoDB" id="9803211at2"/>
<keyword evidence="6 11" id="KW-0547">Nucleotide-binding</keyword>
<keyword evidence="8 11" id="KW-0648">Protein biosynthesis</keyword>
<dbReference type="SMART" id="SM01016">
    <property type="entry name" value="Arg_tRNA_synt_N"/>
    <property type="match status" value="1"/>
</dbReference>
<dbReference type="EC" id="6.1.1.19" evidence="11"/>
<dbReference type="EMBL" id="CP020867">
    <property type="protein sequence ID" value="ARJ57090.1"/>
    <property type="molecule type" value="Genomic_DNA"/>
</dbReference>
<evidence type="ECO:0000259" key="13">
    <source>
        <dbReference type="SMART" id="SM00836"/>
    </source>
</evidence>
<evidence type="ECO:0000313" key="16">
    <source>
        <dbReference type="Proteomes" id="UP000192902"/>
    </source>
</evidence>
<dbReference type="PROSITE" id="PS00178">
    <property type="entry name" value="AA_TRNA_LIGASE_I"/>
    <property type="match status" value="1"/>
</dbReference>
<organism evidence="15 16">
    <name type="scientific">Campylobacter cuniculorum DSM 23162 = LMG 24588</name>
    <dbReference type="NCBI Taxonomy" id="1121267"/>
    <lineage>
        <taxon>Bacteria</taxon>
        <taxon>Pseudomonadati</taxon>
        <taxon>Campylobacterota</taxon>
        <taxon>Epsilonproteobacteria</taxon>
        <taxon>Campylobacterales</taxon>
        <taxon>Campylobacteraceae</taxon>
        <taxon>Campylobacter</taxon>
    </lineage>
</organism>
<dbReference type="InterPro" id="IPR036695">
    <property type="entry name" value="Arg-tRNA-synth_N_sf"/>
</dbReference>
<evidence type="ECO:0000256" key="8">
    <source>
        <dbReference type="ARBA" id="ARBA00022917"/>
    </source>
</evidence>
<dbReference type="RefSeq" id="WP_027305124.1">
    <property type="nucleotide sequence ID" value="NZ_CP020867.1"/>
</dbReference>
<dbReference type="PANTHER" id="PTHR11956">
    <property type="entry name" value="ARGINYL-TRNA SYNTHETASE"/>
    <property type="match status" value="1"/>
</dbReference>
<evidence type="ECO:0000256" key="12">
    <source>
        <dbReference type="RuleBase" id="RU363038"/>
    </source>
</evidence>
<name>A0A1W6BYH8_9BACT</name>
<dbReference type="Gene3D" id="3.30.1360.70">
    <property type="entry name" value="Arginyl tRNA synthetase N-terminal domain"/>
    <property type="match status" value="1"/>
</dbReference>
<evidence type="ECO:0000256" key="5">
    <source>
        <dbReference type="ARBA" id="ARBA00022598"/>
    </source>
</evidence>
<dbReference type="InterPro" id="IPR009080">
    <property type="entry name" value="tRNAsynth_Ia_anticodon-bd"/>
</dbReference>
<dbReference type="STRING" id="1121267.CCUN_1505"/>
<dbReference type="GO" id="GO:0004814">
    <property type="term" value="F:arginine-tRNA ligase activity"/>
    <property type="evidence" value="ECO:0007669"/>
    <property type="project" value="UniProtKB-UniRule"/>
</dbReference>
<dbReference type="CDD" id="cd00671">
    <property type="entry name" value="ArgRS_core"/>
    <property type="match status" value="1"/>
</dbReference>
<dbReference type="NCBIfam" id="TIGR00456">
    <property type="entry name" value="argS"/>
    <property type="match status" value="1"/>
</dbReference>
<dbReference type="Gene3D" id="3.40.50.620">
    <property type="entry name" value="HUPs"/>
    <property type="match status" value="1"/>
</dbReference>
<sequence length="530" mass="61059">MKELIFEEIKKILKRDFILENPKDKNLAHFATPLAFTLAKELKKAPLLIAQELAEKFQNNACFEKVEAVKGYLNFKISKDFLNTLANSALKEPQNFTKGKKQKQSFLLEYVSANPTGPLHIGHARGAIFGDTLARLARHLGFKFDTEYYINDAGNQIHLLGLSVFYKVKILHFKQNLEYPQDCYQGEYIEDLAQEAFLHFDKDFFKEENINLLADWAKDKMLEVIVKNLEQARIKIENYVSEKSYYNALDSTLQILKKHKGIYEKEGKIWLASSQKGDEKDRVIVRENGSGTYLAADIVYHKDKMSRAYDKCLNIWGADHHGYILRMKAAMEFLGFDSHKLEIILAQMVSLLKDGQPYKMSKRAGNFILMSEILDEIGADALRFIFLSKKCDTHLEFDINDLKKQDNSNPIFYINYAYARINQVFVKANKNIKDITQANFDSLSDEGINLAFESLNLESVLKDAFETRALHKITDYLKNLATNFHKFYNENRVIGANNEEDLLKLFALVALSIETSFKLMGLQAKKKMEH</sequence>
<dbReference type="GO" id="GO:0005737">
    <property type="term" value="C:cytoplasm"/>
    <property type="evidence" value="ECO:0007669"/>
    <property type="project" value="UniProtKB-SubCell"/>
</dbReference>
<comment type="subcellular location">
    <subcellularLocation>
        <location evidence="1 11">Cytoplasm</location>
    </subcellularLocation>
</comment>
<evidence type="ECO:0000256" key="10">
    <source>
        <dbReference type="ARBA" id="ARBA00049339"/>
    </source>
</evidence>
<dbReference type="InterPro" id="IPR008909">
    <property type="entry name" value="DALR_anticod-bd"/>
</dbReference>
<keyword evidence="5 11" id="KW-0436">Ligase</keyword>
<dbReference type="GO" id="GO:0006420">
    <property type="term" value="P:arginyl-tRNA aminoacylation"/>
    <property type="evidence" value="ECO:0007669"/>
    <property type="project" value="UniProtKB-UniRule"/>
</dbReference>
<dbReference type="SUPFAM" id="SSF52374">
    <property type="entry name" value="Nucleotidylyl transferase"/>
    <property type="match status" value="1"/>
</dbReference>
<dbReference type="Pfam" id="PF03485">
    <property type="entry name" value="Arg_tRNA_synt_N"/>
    <property type="match status" value="1"/>
</dbReference>
<dbReference type="SMART" id="SM00836">
    <property type="entry name" value="DALR_1"/>
    <property type="match status" value="1"/>
</dbReference>
<comment type="catalytic activity">
    <reaction evidence="10 11">
        <text>tRNA(Arg) + L-arginine + ATP = L-arginyl-tRNA(Arg) + AMP + diphosphate</text>
        <dbReference type="Rhea" id="RHEA:20301"/>
        <dbReference type="Rhea" id="RHEA-COMP:9658"/>
        <dbReference type="Rhea" id="RHEA-COMP:9673"/>
        <dbReference type="ChEBI" id="CHEBI:30616"/>
        <dbReference type="ChEBI" id="CHEBI:32682"/>
        <dbReference type="ChEBI" id="CHEBI:33019"/>
        <dbReference type="ChEBI" id="CHEBI:78442"/>
        <dbReference type="ChEBI" id="CHEBI:78513"/>
        <dbReference type="ChEBI" id="CHEBI:456215"/>
        <dbReference type="EC" id="6.1.1.19"/>
    </reaction>
</comment>
<dbReference type="Pfam" id="PF05746">
    <property type="entry name" value="DALR_1"/>
    <property type="match status" value="1"/>
</dbReference>
<evidence type="ECO:0000256" key="2">
    <source>
        <dbReference type="ARBA" id="ARBA00005594"/>
    </source>
</evidence>
<dbReference type="PRINTS" id="PR01038">
    <property type="entry name" value="TRNASYNTHARG"/>
</dbReference>
<dbReference type="InterPro" id="IPR014729">
    <property type="entry name" value="Rossmann-like_a/b/a_fold"/>
</dbReference>
<dbReference type="SUPFAM" id="SSF55190">
    <property type="entry name" value="Arginyl-tRNA synthetase (ArgRS), N-terminal 'additional' domain"/>
    <property type="match status" value="1"/>
</dbReference>
<comment type="subunit">
    <text evidence="3 11">Monomer.</text>
</comment>
<dbReference type="eggNOG" id="COG0018">
    <property type="taxonomic scope" value="Bacteria"/>
</dbReference>
<dbReference type="HAMAP" id="MF_00123">
    <property type="entry name" value="Arg_tRNA_synth"/>
    <property type="match status" value="1"/>
</dbReference>
<dbReference type="AlphaFoldDB" id="A0A1W6BYH8"/>
<dbReference type="Pfam" id="PF00750">
    <property type="entry name" value="tRNA-synt_1d"/>
    <property type="match status" value="1"/>
</dbReference>
<evidence type="ECO:0000256" key="6">
    <source>
        <dbReference type="ARBA" id="ARBA00022741"/>
    </source>
</evidence>
<dbReference type="Gene3D" id="1.10.730.10">
    <property type="entry name" value="Isoleucyl-tRNA Synthetase, Domain 1"/>
    <property type="match status" value="1"/>
</dbReference>
<dbReference type="InterPro" id="IPR001278">
    <property type="entry name" value="Arg-tRNA-ligase"/>
</dbReference>
<dbReference type="InterPro" id="IPR005148">
    <property type="entry name" value="Arg-tRNA-synth_N"/>
</dbReference>
<dbReference type="KEGG" id="ccun:CCUN_1505"/>
<evidence type="ECO:0000256" key="1">
    <source>
        <dbReference type="ARBA" id="ARBA00004496"/>
    </source>
</evidence>